<evidence type="ECO:0000313" key="1">
    <source>
        <dbReference type="EMBL" id="MBP1047411.1"/>
    </source>
</evidence>
<comment type="caution">
    <text evidence="1">The sequence shown here is derived from an EMBL/GenBank/DDBJ whole genome shotgun (WGS) entry which is preliminary data.</text>
</comment>
<accession>A0ABS4CMS6</accession>
<name>A0ABS4CMS6_9ENTE</name>
<dbReference type="EMBL" id="JAEDXU010000007">
    <property type="protein sequence ID" value="MBP1047411.1"/>
    <property type="molecule type" value="Genomic_DNA"/>
</dbReference>
<keyword evidence="2" id="KW-1185">Reference proteome</keyword>
<proteinExistence type="predicted"/>
<protein>
    <recommendedName>
        <fullName evidence="3">J domain-containing protein</fullName>
    </recommendedName>
</protein>
<reference evidence="1 2" key="1">
    <citation type="submission" date="2020-12" db="EMBL/GenBank/DDBJ databases">
        <title>Vagococcus allomyrinae sp. nov. and Enterococcus lavae sp. nov., isolated from the larvae of Allomyrina dichotoma.</title>
        <authorList>
            <person name="Lee S.D."/>
        </authorList>
    </citation>
    <scope>NUCLEOTIDE SEQUENCE [LARGE SCALE GENOMIC DNA]</scope>
    <source>
        <strain evidence="1 2">BWM-S5</strain>
    </source>
</reference>
<sequence length="654" mass="76985">MSCWELLGIKPISNKKEIKKAYATKIKQLAIDQEPEEFQKLKEAFDQALLLADTVDDNHFSSEMEEPKFFVDLKEAAEEEVSVDDTQNAVQSFADQLSDLYNGKAFFDDLEKWQSLFTKELEWSITDYEHIEGIMQRFLLENYPLLSKRIITFLEEVFGFDKLVEDVKIRTSFSYYWEDIQHVPDYSFECYWKIAEEERIPYFFGRYELYQMLARGMPERNQWRKKLVECQSILSEDPDLLNLQVAYTLTKDVRLAMEHSKWQISGLFAELQALPLNETTRYLSNYIDWLSGNGSVEKLLLDESSELPTLPYSVFLLLTGHIYAELQEYSEAKARFDLLKQIAPSMIQREGRAHVENEIRPKTKSQSSKATWVIVAVVLILLRLVSASNRTSVYKPSELVLPETSTERSVLDFSDLKYSSFMYNNFAYLFYIDTEDDLERFKFTVRHVSEEAESMFLDVDVQQLETLDLENAGFLYSTIDTVEGYGQLIGVYFGLLDEPFAILQLDDDEKIKDVFGEGWTELDGLEYVRIWADMKVRPWTSSQFFFHSFLLTDHREWNMDYRPEFTTEAVKQSLLEHIDYLADTEHQDWTYRDSYDNQKRDYTIFEYKNSEHVLIISYDTYGRIDHVYGESWETLDKNVEQQLYTNIETAEANK</sequence>
<dbReference type="Proteomes" id="UP000673375">
    <property type="component" value="Unassembled WGS sequence"/>
</dbReference>
<evidence type="ECO:0000313" key="2">
    <source>
        <dbReference type="Proteomes" id="UP000673375"/>
    </source>
</evidence>
<dbReference type="RefSeq" id="WP_209558186.1">
    <property type="nucleotide sequence ID" value="NZ_JAEDXU010000007.1"/>
</dbReference>
<gene>
    <name evidence="1" type="ORF">I6N96_14090</name>
</gene>
<organism evidence="1 2">
    <name type="scientific">Enterococcus larvae</name>
    <dbReference type="NCBI Taxonomy" id="2794352"/>
    <lineage>
        <taxon>Bacteria</taxon>
        <taxon>Bacillati</taxon>
        <taxon>Bacillota</taxon>
        <taxon>Bacilli</taxon>
        <taxon>Lactobacillales</taxon>
        <taxon>Enterococcaceae</taxon>
        <taxon>Enterococcus</taxon>
    </lineage>
</organism>
<evidence type="ECO:0008006" key="3">
    <source>
        <dbReference type="Google" id="ProtNLM"/>
    </source>
</evidence>